<dbReference type="AlphaFoldDB" id="A0A1H0PQ03"/>
<keyword evidence="3" id="KW-1185">Reference proteome</keyword>
<protein>
    <recommendedName>
        <fullName evidence="4">Cysteine rich repeat-containing protein</fullName>
    </recommendedName>
</protein>
<evidence type="ECO:0000256" key="1">
    <source>
        <dbReference type="SAM" id="SignalP"/>
    </source>
</evidence>
<reference evidence="3" key="1">
    <citation type="submission" date="2016-10" db="EMBL/GenBank/DDBJ databases">
        <authorList>
            <person name="Varghese N."/>
            <person name="Submissions S."/>
        </authorList>
    </citation>
    <scope>NUCLEOTIDE SEQUENCE [LARGE SCALE GENOMIC DNA]</scope>
    <source>
        <strain evidence="3">DSM 17101</strain>
    </source>
</reference>
<dbReference type="EMBL" id="FNJL01000007">
    <property type="protein sequence ID" value="SDP07143.1"/>
    <property type="molecule type" value="Genomic_DNA"/>
</dbReference>
<feature type="signal peptide" evidence="1">
    <location>
        <begin position="1"/>
        <end position="27"/>
    </location>
</feature>
<sequence length="93" mass="9896">MHRTFRSAALAFACAPLLAMGALSAHAQDAKEHAHGDKEIQADIQRHRAMAAAHEAAAKCLEAGKGHDQCVKELQAACKGLAIGKFCGMKHQH</sequence>
<organism evidence="2 3">
    <name type="scientific">Paracidovorax cattleyae</name>
    <dbReference type="NCBI Taxonomy" id="80868"/>
    <lineage>
        <taxon>Bacteria</taxon>
        <taxon>Pseudomonadati</taxon>
        <taxon>Pseudomonadota</taxon>
        <taxon>Betaproteobacteria</taxon>
        <taxon>Burkholderiales</taxon>
        <taxon>Comamonadaceae</taxon>
        <taxon>Paracidovorax</taxon>
    </lineage>
</organism>
<evidence type="ECO:0008006" key="4">
    <source>
        <dbReference type="Google" id="ProtNLM"/>
    </source>
</evidence>
<dbReference type="OrthoDB" id="8913550at2"/>
<keyword evidence="1" id="KW-0732">Signal</keyword>
<gene>
    <name evidence="2" type="ORF">SAMN04489708_1078</name>
</gene>
<dbReference type="Proteomes" id="UP000199317">
    <property type="component" value="Unassembled WGS sequence"/>
</dbReference>
<feature type="chain" id="PRO_5011586647" description="Cysteine rich repeat-containing protein" evidence="1">
    <location>
        <begin position="28"/>
        <end position="93"/>
    </location>
</feature>
<dbReference type="RefSeq" id="WP_092833182.1">
    <property type="nucleotide sequence ID" value="NZ_FNJL01000007.1"/>
</dbReference>
<accession>A0A1H0PQ03</accession>
<evidence type="ECO:0000313" key="2">
    <source>
        <dbReference type="EMBL" id="SDP07143.1"/>
    </source>
</evidence>
<proteinExistence type="predicted"/>
<name>A0A1H0PQ03_9BURK</name>
<evidence type="ECO:0000313" key="3">
    <source>
        <dbReference type="Proteomes" id="UP000199317"/>
    </source>
</evidence>